<accession>A0A0E9QTA8</accession>
<sequence length="62" mass="7239">MLFVAHCLRHTGQFETYQQMHLIPPSCVTLSALARFLDRRAFVYNENQGKPRSRFSHPACLF</sequence>
<organism evidence="1">
    <name type="scientific">Anguilla anguilla</name>
    <name type="common">European freshwater eel</name>
    <name type="synonym">Muraena anguilla</name>
    <dbReference type="NCBI Taxonomy" id="7936"/>
    <lineage>
        <taxon>Eukaryota</taxon>
        <taxon>Metazoa</taxon>
        <taxon>Chordata</taxon>
        <taxon>Craniata</taxon>
        <taxon>Vertebrata</taxon>
        <taxon>Euteleostomi</taxon>
        <taxon>Actinopterygii</taxon>
        <taxon>Neopterygii</taxon>
        <taxon>Teleostei</taxon>
        <taxon>Anguilliformes</taxon>
        <taxon>Anguillidae</taxon>
        <taxon>Anguilla</taxon>
    </lineage>
</organism>
<name>A0A0E9QTA8_ANGAN</name>
<evidence type="ECO:0000313" key="1">
    <source>
        <dbReference type="EMBL" id="JAH19682.1"/>
    </source>
</evidence>
<dbReference type="EMBL" id="GBXM01088895">
    <property type="protein sequence ID" value="JAH19682.1"/>
    <property type="molecule type" value="Transcribed_RNA"/>
</dbReference>
<dbReference type="AlphaFoldDB" id="A0A0E9QTA8"/>
<protein>
    <submittedName>
        <fullName evidence="1">Uncharacterized protein</fullName>
    </submittedName>
</protein>
<reference evidence="1" key="2">
    <citation type="journal article" date="2015" name="Fish Shellfish Immunol.">
        <title>Early steps in the European eel (Anguilla anguilla)-Vibrio vulnificus interaction in the gills: Role of the RtxA13 toxin.</title>
        <authorList>
            <person name="Callol A."/>
            <person name="Pajuelo D."/>
            <person name="Ebbesson L."/>
            <person name="Teles M."/>
            <person name="MacKenzie S."/>
            <person name="Amaro C."/>
        </authorList>
    </citation>
    <scope>NUCLEOTIDE SEQUENCE</scope>
</reference>
<proteinExistence type="predicted"/>
<reference evidence="1" key="1">
    <citation type="submission" date="2014-11" db="EMBL/GenBank/DDBJ databases">
        <authorList>
            <person name="Amaro Gonzalez C."/>
        </authorList>
    </citation>
    <scope>NUCLEOTIDE SEQUENCE</scope>
</reference>